<evidence type="ECO:0000256" key="4">
    <source>
        <dbReference type="ARBA" id="ARBA00022490"/>
    </source>
</evidence>
<dbReference type="Gene3D" id="3.10.150.10">
    <property type="entry name" value="DNA Polymerase III, subunit A, domain 2"/>
    <property type="match status" value="1"/>
</dbReference>
<reference evidence="15 16" key="1">
    <citation type="journal article" date="2006" name="PLoS Biol.">
        <title>Metabolic complementarity and genomics of the dual bacterial symbiosis of sharpshooters.</title>
        <authorList>
            <person name="Wu D."/>
            <person name="Daugherty S.C."/>
            <person name="Van Aken S.E."/>
            <person name="Pai G.H."/>
            <person name="Watkins K.L."/>
            <person name="Khouri H."/>
            <person name="Tallon L.J."/>
            <person name="Zaborsky J.M."/>
            <person name="Dunbar H.E."/>
            <person name="Tran P.L."/>
            <person name="Moran N.A."/>
            <person name="Eisen J.A."/>
        </authorList>
    </citation>
    <scope>NUCLEOTIDE SEQUENCE [LARGE SCALE GENOMIC DNA]</scope>
    <source>
        <strain evidence="15">Hc</strain>
    </source>
</reference>
<dbReference type="InterPro" id="IPR022635">
    <property type="entry name" value="DNA_polIII_beta_C"/>
</dbReference>
<keyword evidence="11" id="KW-0175">Coiled coil</keyword>
<evidence type="ECO:0000256" key="6">
    <source>
        <dbReference type="ARBA" id="ARBA00022695"/>
    </source>
</evidence>
<organism evidence="15 16">
    <name type="scientific">Baumannia cicadellinicola subsp. Homalodisca coagulata</name>
    <dbReference type="NCBI Taxonomy" id="374463"/>
    <lineage>
        <taxon>Bacteria</taxon>
        <taxon>Pseudomonadati</taxon>
        <taxon>Pseudomonadota</taxon>
        <taxon>Gammaproteobacteria</taxon>
        <taxon>Candidatus Palibaumannia</taxon>
    </lineage>
</organism>
<dbReference type="InterPro" id="IPR022634">
    <property type="entry name" value="DNA_polIII_beta_N"/>
</dbReference>
<dbReference type="InterPro" id="IPR001001">
    <property type="entry name" value="DNA_polIII_beta"/>
</dbReference>
<dbReference type="GO" id="GO:0008408">
    <property type="term" value="F:3'-5' exonuclease activity"/>
    <property type="evidence" value="ECO:0007669"/>
    <property type="project" value="InterPro"/>
</dbReference>
<dbReference type="SMART" id="SM00480">
    <property type="entry name" value="POL3Bc"/>
    <property type="match status" value="1"/>
</dbReference>
<evidence type="ECO:0000259" key="12">
    <source>
        <dbReference type="Pfam" id="PF00712"/>
    </source>
</evidence>
<evidence type="ECO:0000256" key="3">
    <source>
        <dbReference type="ARBA" id="ARBA00021035"/>
    </source>
</evidence>
<dbReference type="KEGG" id="bci:BCI_0132"/>
<keyword evidence="7 10" id="KW-0235">DNA replication</keyword>
<keyword evidence="5 10" id="KW-0808">Transferase</keyword>
<feature type="domain" description="DNA polymerase III beta sliding clamp N-terminal" evidence="12">
    <location>
        <begin position="1"/>
        <end position="119"/>
    </location>
</feature>
<dbReference type="GO" id="GO:0042802">
    <property type="term" value="F:identical protein binding"/>
    <property type="evidence" value="ECO:0007669"/>
    <property type="project" value="UniProtKB-ARBA"/>
</dbReference>
<dbReference type="GO" id="GO:0005737">
    <property type="term" value="C:cytoplasm"/>
    <property type="evidence" value="ECO:0007669"/>
    <property type="project" value="UniProtKB-SubCell"/>
</dbReference>
<dbReference type="EMBL" id="CP000238">
    <property type="protein sequence ID" value="ABF13991.1"/>
    <property type="molecule type" value="Genomic_DNA"/>
</dbReference>
<feature type="domain" description="DNA polymerase III beta sliding clamp central" evidence="13">
    <location>
        <begin position="130"/>
        <end position="247"/>
    </location>
</feature>
<dbReference type="PANTHER" id="PTHR30478:SF0">
    <property type="entry name" value="BETA SLIDING CLAMP"/>
    <property type="match status" value="1"/>
</dbReference>
<dbReference type="SUPFAM" id="SSF55979">
    <property type="entry name" value="DNA clamp"/>
    <property type="match status" value="3"/>
</dbReference>
<comment type="similarity">
    <text evidence="2 10">Belongs to the beta sliding clamp family.</text>
</comment>
<accession>Q1LTW3</accession>
<dbReference type="GO" id="GO:0003677">
    <property type="term" value="F:DNA binding"/>
    <property type="evidence" value="ECO:0007669"/>
    <property type="project" value="UniProtKB-UniRule"/>
</dbReference>
<feature type="domain" description="DNA polymerase III beta sliding clamp C-terminal" evidence="14">
    <location>
        <begin position="250"/>
        <end position="369"/>
    </location>
</feature>
<comment type="subcellular location">
    <subcellularLocation>
        <location evidence="1 10">Cytoplasm</location>
    </subcellularLocation>
</comment>
<evidence type="ECO:0000256" key="5">
    <source>
        <dbReference type="ARBA" id="ARBA00022679"/>
    </source>
</evidence>
<feature type="coiled-coil region" evidence="11">
    <location>
        <begin position="284"/>
        <end position="311"/>
    </location>
</feature>
<dbReference type="HOGENOM" id="CLU_038149_4_2_6"/>
<evidence type="ECO:0000256" key="1">
    <source>
        <dbReference type="ARBA" id="ARBA00004496"/>
    </source>
</evidence>
<dbReference type="Pfam" id="PF02768">
    <property type="entry name" value="DNA_pol3_beta_3"/>
    <property type="match status" value="1"/>
</dbReference>
<evidence type="ECO:0000256" key="10">
    <source>
        <dbReference type="PIRNR" id="PIRNR000804"/>
    </source>
</evidence>
<dbReference type="GO" id="GO:0006271">
    <property type="term" value="P:DNA strand elongation involved in DNA replication"/>
    <property type="evidence" value="ECO:0007669"/>
    <property type="project" value="TreeGrafter"/>
</dbReference>
<dbReference type="OrthoDB" id="8421503at2"/>
<dbReference type="InterPro" id="IPR046938">
    <property type="entry name" value="DNA_clamp_sf"/>
</dbReference>
<dbReference type="NCBIfam" id="TIGR00663">
    <property type="entry name" value="dnan"/>
    <property type="match status" value="1"/>
</dbReference>
<keyword evidence="6 10" id="KW-0548">Nucleotidyltransferase</keyword>
<keyword evidence="9" id="KW-0238">DNA-binding</keyword>
<dbReference type="GO" id="GO:0009360">
    <property type="term" value="C:DNA polymerase III complex"/>
    <property type="evidence" value="ECO:0007669"/>
    <property type="project" value="InterPro"/>
</dbReference>
<comment type="function">
    <text evidence="10">Confers DNA tethering and processivity to DNA polymerases and other proteins. Acts as a clamp, forming a ring around DNA (a reaction catalyzed by the clamp-loading complex) which diffuses in an ATP-independent manner freely and bidirectionally along dsDNA. Initially characterized for its ability to contact the catalytic subunit of DNA polymerase III (Pol III), a complex, multichain enzyme responsible for most of the replicative synthesis in bacteria; Pol III exhibits 3'-5' exonuclease proofreading activity. The beta chain is required for initiation of replication as well as for processivity of DNA replication.</text>
</comment>
<sequence length="370" mass="42267">MKFTIERKYLLKPLQQVSSRLSGRHQLPILTHLLLQVTENYLILTGTNLEIEIVAKITINKVDKIGIIMVCARKLFDICRSLPEDALINITLEGTVMLVIAGRSRFSLMTLPATNFPKIADGENQIVFNLPLDTLKKVIQSTQFSMAHQDVRYSLNGLLFEITGKELRTVATDGHRLAACTIYINVLKQLPYCSIIVPRKGVIELLRILDLDYGDNMVKLQICSNNIRIYISNYIFTSNLIEGNFPDYHSVLPKNVNKILKVRRDLIKQALTRVAILSNDKFRCVRLYLRKNQLKITAKNLEQEEAEEILDVSYEGPEIEVSFNVNYILDILGILKCDTVRLLFNNEASSVQIDDCMNPMSIYIVMPMRM</sequence>
<dbReference type="Pfam" id="PF02767">
    <property type="entry name" value="DNA_pol3_beta_2"/>
    <property type="match status" value="1"/>
</dbReference>
<evidence type="ECO:0000256" key="11">
    <source>
        <dbReference type="SAM" id="Coils"/>
    </source>
</evidence>
<dbReference type="PANTHER" id="PTHR30478">
    <property type="entry name" value="DNA POLYMERASE III SUBUNIT BETA"/>
    <property type="match status" value="1"/>
</dbReference>
<evidence type="ECO:0000256" key="7">
    <source>
        <dbReference type="ARBA" id="ARBA00022705"/>
    </source>
</evidence>
<dbReference type="CDD" id="cd00140">
    <property type="entry name" value="beta_clamp"/>
    <property type="match status" value="1"/>
</dbReference>
<keyword evidence="8 10" id="KW-0239">DNA-directed DNA polymerase</keyword>
<name>Q1LTW3_BAUCH</name>
<dbReference type="AlphaFoldDB" id="Q1LTW3"/>
<evidence type="ECO:0000256" key="8">
    <source>
        <dbReference type="ARBA" id="ARBA00022932"/>
    </source>
</evidence>
<dbReference type="PIRSF" id="PIRSF000804">
    <property type="entry name" value="DNA_pol_III_b"/>
    <property type="match status" value="1"/>
</dbReference>
<dbReference type="Pfam" id="PF00712">
    <property type="entry name" value="DNA_pol3_beta"/>
    <property type="match status" value="1"/>
</dbReference>
<dbReference type="RefSeq" id="WP_011520334.1">
    <property type="nucleotide sequence ID" value="NC_007984.1"/>
</dbReference>
<dbReference type="Gene3D" id="3.70.10.10">
    <property type="match status" value="1"/>
</dbReference>
<evidence type="ECO:0000313" key="16">
    <source>
        <dbReference type="Proteomes" id="UP000002427"/>
    </source>
</evidence>
<dbReference type="InterPro" id="IPR022637">
    <property type="entry name" value="DNA_polIII_beta_cen"/>
</dbReference>
<keyword evidence="16" id="KW-1185">Reference proteome</keyword>
<proteinExistence type="inferred from homology"/>
<dbReference type="STRING" id="374463.BCI_0132"/>
<dbReference type="Proteomes" id="UP000002427">
    <property type="component" value="Chromosome"/>
</dbReference>
<evidence type="ECO:0000313" key="15">
    <source>
        <dbReference type="EMBL" id="ABF13991.1"/>
    </source>
</evidence>
<evidence type="ECO:0000259" key="13">
    <source>
        <dbReference type="Pfam" id="PF02767"/>
    </source>
</evidence>
<keyword evidence="4 10" id="KW-0963">Cytoplasm</keyword>
<dbReference type="GO" id="GO:0003887">
    <property type="term" value="F:DNA-directed DNA polymerase activity"/>
    <property type="evidence" value="ECO:0007669"/>
    <property type="project" value="UniProtKB-UniRule"/>
</dbReference>
<evidence type="ECO:0000256" key="2">
    <source>
        <dbReference type="ARBA" id="ARBA00010752"/>
    </source>
</evidence>
<protein>
    <recommendedName>
        <fullName evidence="3 10">Beta sliding clamp</fullName>
    </recommendedName>
</protein>
<gene>
    <name evidence="15" type="primary">dnaN</name>
    <name evidence="15" type="ordered locus">BCI_0132</name>
</gene>
<comment type="subunit">
    <text evidence="10">Forms a ring-shaped head-to-tail homodimer around DNA.</text>
</comment>
<dbReference type="FunFam" id="3.10.150.10:FF:000001">
    <property type="entry name" value="Beta sliding clamp"/>
    <property type="match status" value="1"/>
</dbReference>
<evidence type="ECO:0000256" key="9">
    <source>
        <dbReference type="ARBA" id="ARBA00023125"/>
    </source>
</evidence>
<evidence type="ECO:0000259" key="14">
    <source>
        <dbReference type="Pfam" id="PF02768"/>
    </source>
</evidence>